<gene>
    <name evidence="3" type="ORF">BJY18_004193</name>
</gene>
<feature type="transmembrane region" description="Helical" evidence="2">
    <location>
        <begin position="41"/>
        <end position="61"/>
    </location>
</feature>
<keyword evidence="4" id="KW-1185">Reference proteome</keyword>
<dbReference type="AlphaFoldDB" id="A0A840IZW9"/>
<dbReference type="Proteomes" id="UP000581769">
    <property type="component" value="Unassembled WGS sequence"/>
</dbReference>
<sequence>MDPDDDVRALLSQVPDGPPLRLDAAGVIARGAAVRRRRKRWAVAASSAATAAVLVVAGLAVGNHGGTPAPVEPAKPGLATVPSSPPRSPASQRPGTAEPSDRPATSPSRDRRSGSSSPPRASRTMAPAPPYEPPLTRQRPSSTPDGPRPTAEPG</sequence>
<dbReference type="EMBL" id="JACHMG010000001">
    <property type="protein sequence ID" value="MBB4686708.1"/>
    <property type="molecule type" value="Genomic_DNA"/>
</dbReference>
<comment type="caution">
    <text evidence="3">The sequence shown here is derived from an EMBL/GenBank/DDBJ whole genome shotgun (WGS) entry which is preliminary data.</text>
</comment>
<organism evidence="3 4">
    <name type="scientific">Amycolatopsis jiangsuensis</name>
    <dbReference type="NCBI Taxonomy" id="1181879"/>
    <lineage>
        <taxon>Bacteria</taxon>
        <taxon>Bacillati</taxon>
        <taxon>Actinomycetota</taxon>
        <taxon>Actinomycetes</taxon>
        <taxon>Pseudonocardiales</taxon>
        <taxon>Pseudonocardiaceae</taxon>
        <taxon>Amycolatopsis</taxon>
    </lineage>
</organism>
<feature type="region of interest" description="Disordered" evidence="1">
    <location>
        <begin position="61"/>
        <end position="154"/>
    </location>
</feature>
<name>A0A840IZW9_9PSEU</name>
<evidence type="ECO:0000256" key="2">
    <source>
        <dbReference type="SAM" id="Phobius"/>
    </source>
</evidence>
<feature type="compositionally biased region" description="Low complexity" evidence="1">
    <location>
        <begin position="114"/>
        <end position="123"/>
    </location>
</feature>
<reference evidence="3 4" key="1">
    <citation type="submission" date="2020-08" db="EMBL/GenBank/DDBJ databases">
        <title>Sequencing the genomes of 1000 actinobacteria strains.</title>
        <authorList>
            <person name="Klenk H.-P."/>
        </authorList>
    </citation>
    <scope>NUCLEOTIDE SEQUENCE [LARGE SCALE GENOMIC DNA]</scope>
    <source>
        <strain evidence="3 4">DSM 45859</strain>
    </source>
</reference>
<dbReference type="RefSeq" id="WP_184781529.1">
    <property type="nucleotide sequence ID" value="NZ_JACHMG010000001.1"/>
</dbReference>
<keyword evidence="2" id="KW-1133">Transmembrane helix</keyword>
<keyword evidence="2" id="KW-0472">Membrane</keyword>
<evidence type="ECO:0000256" key="1">
    <source>
        <dbReference type="SAM" id="MobiDB-lite"/>
    </source>
</evidence>
<accession>A0A840IZW9</accession>
<keyword evidence="2" id="KW-0812">Transmembrane</keyword>
<evidence type="ECO:0000313" key="3">
    <source>
        <dbReference type="EMBL" id="MBB4686708.1"/>
    </source>
</evidence>
<evidence type="ECO:0000313" key="4">
    <source>
        <dbReference type="Proteomes" id="UP000581769"/>
    </source>
</evidence>
<protein>
    <submittedName>
        <fullName evidence="3">Uncharacterized protein</fullName>
    </submittedName>
</protein>
<proteinExistence type="predicted"/>